<dbReference type="EMBL" id="LT629745">
    <property type="protein sequence ID" value="SDR71705.1"/>
    <property type="molecule type" value="Genomic_DNA"/>
</dbReference>
<dbReference type="RefSeq" id="WP_089661294.1">
    <property type="nucleotide sequence ID" value="NZ_LT629745.1"/>
</dbReference>
<dbReference type="AlphaFoldDB" id="A0A1H1LCF0"/>
<proteinExistence type="predicted"/>
<organism evidence="1 2">
    <name type="scientific">Christiangramia echinicola</name>
    <dbReference type="NCBI Taxonomy" id="279359"/>
    <lineage>
        <taxon>Bacteria</taxon>
        <taxon>Pseudomonadati</taxon>
        <taxon>Bacteroidota</taxon>
        <taxon>Flavobacteriia</taxon>
        <taxon>Flavobacteriales</taxon>
        <taxon>Flavobacteriaceae</taxon>
        <taxon>Christiangramia</taxon>
    </lineage>
</organism>
<keyword evidence="2" id="KW-1185">Reference proteome</keyword>
<evidence type="ECO:0000313" key="1">
    <source>
        <dbReference type="EMBL" id="SDR71705.1"/>
    </source>
</evidence>
<name>A0A1H1LCF0_9FLAO</name>
<sequence length="98" mass="11694">MKELAPDIILQLKLKFGDNFLNAKEILTYFIKNNIDHSTDRIIRCIIFLSTEDLENLKAQIKIAKIDWRDIIEYAEYDDENNRIRNFNKTFLENNISN</sequence>
<evidence type="ECO:0000313" key="2">
    <source>
        <dbReference type="Proteomes" id="UP000198858"/>
    </source>
</evidence>
<reference evidence="1 2" key="1">
    <citation type="submission" date="2016-10" db="EMBL/GenBank/DDBJ databases">
        <authorList>
            <person name="Varghese N."/>
            <person name="Submissions S."/>
        </authorList>
    </citation>
    <scope>NUCLEOTIDE SEQUENCE [LARGE SCALE GENOMIC DNA]</scope>
    <source>
        <strain evidence="1 2">Mar_2010_102</strain>
    </source>
</reference>
<dbReference type="Proteomes" id="UP000198858">
    <property type="component" value="Chromosome I"/>
</dbReference>
<gene>
    <name evidence="1" type="ORF">SAMN04488552_0677</name>
</gene>
<protein>
    <submittedName>
        <fullName evidence="1">Uncharacterized protein</fullName>
    </submittedName>
</protein>
<dbReference type="STRING" id="1250231.SAMN04488552_0677"/>
<accession>A0A1H1LCF0</accession>